<feature type="transmembrane region" description="Helical" evidence="7">
    <location>
        <begin position="1303"/>
        <end position="1323"/>
    </location>
</feature>
<keyword evidence="5" id="KW-0349">Heme</keyword>
<keyword evidence="5" id="KW-0249">Electron transport</keyword>
<feature type="transmembrane region" description="Helical" evidence="7">
    <location>
        <begin position="1611"/>
        <end position="1636"/>
    </location>
</feature>
<feature type="region of interest" description="Disordered" evidence="6">
    <location>
        <begin position="357"/>
        <end position="464"/>
    </location>
</feature>
<evidence type="ECO:0000256" key="6">
    <source>
        <dbReference type="SAM" id="MobiDB-lite"/>
    </source>
</evidence>
<feature type="transmembrane region" description="Helical" evidence="7">
    <location>
        <begin position="901"/>
        <end position="920"/>
    </location>
</feature>
<dbReference type="InterPro" id="IPR036927">
    <property type="entry name" value="Cyt_c_oxase-like_su1_sf"/>
</dbReference>
<dbReference type="InterPro" id="IPR000883">
    <property type="entry name" value="Cyt_C_Oxase_1"/>
</dbReference>
<evidence type="ECO:0000256" key="7">
    <source>
        <dbReference type="SAM" id="Phobius"/>
    </source>
</evidence>
<dbReference type="PANTHER" id="PTHR10422:SF18">
    <property type="entry name" value="CYTOCHROME C OXIDASE SUBUNIT 1"/>
    <property type="match status" value="1"/>
</dbReference>
<feature type="domain" description="Cytochrome oxidase subunit I profile" evidence="8">
    <location>
        <begin position="1269"/>
        <end position="1743"/>
    </location>
</feature>
<feature type="transmembrane region" description="Helical" evidence="7">
    <location>
        <begin position="1329"/>
        <end position="1348"/>
    </location>
</feature>
<feature type="transmembrane region" description="Helical" evidence="7">
    <location>
        <begin position="1648"/>
        <end position="1673"/>
    </location>
</feature>
<feature type="transmembrane region" description="Helical" evidence="7">
    <location>
        <begin position="1035"/>
        <end position="1059"/>
    </location>
</feature>
<keyword evidence="2 5" id="KW-0812">Transmembrane</keyword>
<dbReference type="Pfam" id="PF25927">
    <property type="entry name" value="DUF7972"/>
    <property type="match status" value="1"/>
</dbReference>
<dbReference type="PROSITE" id="PS50855">
    <property type="entry name" value="COX1"/>
    <property type="match status" value="1"/>
</dbReference>
<feature type="compositionally biased region" description="Low complexity" evidence="6">
    <location>
        <begin position="19"/>
        <end position="29"/>
    </location>
</feature>
<keyword evidence="5" id="KW-0679">Respiratory chain</keyword>
<feature type="region of interest" description="Disordered" evidence="6">
    <location>
        <begin position="1218"/>
        <end position="1279"/>
    </location>
</feature>
<dbReference type="CDD" id="cd00919">
    <property type="entry name" value="Heme_Cu_Oxidase_I"/>
    <property type="match status" value="1"/>
</dbReference>
<feature type="transmembrane region" description="Helical" evidence="7">
    <location>
        <begin position="1512"/>
        <end position="1531"/>
    </location>
</feature>
<dbReference type="Gene3D" id="1.20.210.10">
    <property type="entry name" value="Cytochrome c oxidase-like, subunit I domain"/>
    <property type="match status" value="1"/>
</dbReference>
<dbReference type="PANTHER" id="PTHR10422">
    <property type="entry name" value="CYTOCHROME C OXIDASE SUBUNIT 1"/>
    <property type="match status" value="1"/>
</dbReference>
<feature type="transmembrane region" description="Helical" evidence="7">
    <location>
        <begin position="1393"/>
        <end position="1413"/>
    </location>
</feature>
<dbReference type="SUPFAM" id="SSF81442">
    <property type="entry name" value="Cytochrome c oxidase subunit I-like"/>
    <property type="match status" value="1"/>
</dbReference>
<comment type="caution">
    <text evidence="9">The sequence shown here is derived from an EMBL/GenBank/DDBJ whole genome shotgun (WGS) entry which is preliminary data.</text>
</comment>
<feature type="transmembrane region" description="Helical" evidence="7">
    <location>
        <begin position="1543"/>
        <end position="1562"/>
    </location>
</feature>
<protein>
    <submittedName>
        <fullName evidence="9">Cbb3-type cytochrome c oxidase subunit I</fullName>
    </submittedName>
</protein>
<feature type="compositionally biased region" description="Basic and acidic residues" evidence="6">
    <location>
        <begin position="396"/>
        <end position="416"/>
    </location>
</feature>
<evidence type="ECO:0000313" key="10">
    <source>
        <dbReference type="Proteomes" id="UP001596368"/>
    </source>
</evidence>
<feature type="transmembrane region" description="Helical" evidence="7">
    <location>
        <begin position="1484"/>
        <end position="1500"/>
    </location>
</feature>
<feature type="compositionally biased region" description="Basic residues" evidence="6">
    <location>
        <begin position="761"/>
        <end position="774"/>
    </location>
</feature>
<keyword evidence="5" id="KW-0408">Iron</keyword>
<keyword evidence="5" id="KW-0479">Metal-binding</keyword>
<dbReference type="GO" id="GO:0016020">
    <property type="term" value="C:membrane"/>
    <property type="evidence" value="ECO:0007669"/>
    <property type="project" value="UniProtKB-SubCell"/>
</dbReference>
<feature type="transmembrane region" description="Helical" evidence="7">
    <location>
        <begin position="1355"/>
        <end position="1373"/>
    </location>
</feature>
<evidence type="ECO:0000313" key="9">
    <source>
        <dbReference type="EMBL" id="MFC7136155.1"/>
    </source>
</evidence>
<feature type="compositionally biased region" description="Pro residues" evidence="6">
    <location>
        <begin position="1226"/>
        <end position="1235"/>
    </location>
</feature>
<comment type="similarity">
    <text evidence="5">Belongs to the heme-copper respiratory oxidase family.</text>
</comment>
<feature type="transmembrane region" description="Helical" evidence="7">
    <location>
        <begin position="52"/>
        <end position="71"/>
    </location>
</feature>
<feature type="transmembrane region" description="Helical" evidence="7">
    <location>
        <begin position="970"/>
        <end position="995"/>
    </location>
</feature>
<feature type="region of interest" description="Disordered" evidence="6">
    <location>
        <begin position="999"/>
        <end position="1024"/>
    </location>
</feature>
<accession>A0ABD5XLU6</accession>
<dbReference type="EMBL" id="JBHSZG010000001">
    <property type="protein sequence ID" value="MFC7136155.1"/>
    <property type="molecule type" value="Genomic_DNA"/>
</dbReference>
<feature type="compositionally biased region" description="Basic residues" evidence="6">
    <location>
        <begin position="365"/>
        <end position="374"/>
    </location>
</feature>
<feature type="region of interest" description="Disordered" evidence="6">
    <location>
        <begin position="585"/>
        <end position="791"/>
    </location>
</feature>
<dbReference type="PROSITE" id="PS00077">
    <property type="entry name" value="COX1_CUB"/>
    <property type="match status" value="1"/>
</dbReference>
<feature type="transmembrane region" description="Helical" evidence="7">
    <location>
        <begin position="1106"/>
        <end position="1123"/>
    </location>
</feature>
<evidence type="ECO:0000256" key="4">
    <source>
        <dbReference type="ARBA" id="ARBA00023136"/>
    </source>
</evidence>
<comment type="subcellular location">
    <subcellularLocation>
        <location evidence="1">Membrane</location>
        <topology evidence="1">Multi-pass membrane protein</topology>
    </subcellularLocation>
</comment>
<evidence type="ECO:0000259" key="8">
    <source>
        <dbReference type="PROSITE" id="PS50855"/>
    </source>
</evidence>
<feature type="transmembrane region" description="Helical" evidence="7">
    <location>
        <begin position="1425"/>
        <end position="1453"/>
    </location>
</feature>
<feature type="region of interest" description="Disordered" evidence="6">
    <location>
        <begin position="1"/>
        <end position="34"/>
    </location>
</feature>
<evidence type="ECO:0000256" key="3">
    <source>
        <dbReference type="ARBA" id="ARBA00022989"/>
    </source>
</evidence>
<dbReference type="InterPro" id="IPR023616">
    <property type="entry name" value="Cyt_c_oxase-like_su1_dom"/>
</dbReference>
<proteinExistence type="inferred from homology"/>
<feature type="transmembrane region" description="Helical" evidence="7">
    <location>
        <begin position="1574"/>
        <end position="1599"/>
    </location>
</feature>
<feature type="transmembrane region" description="Helical" evidence="7">
    <location>
        <begin position="1181"/>
        <end position="1204"/>
    </location>
</feature>
<feature type="transmembrane region" description="Helical" evidence="7">
    <location>
        <begin position="144"/>
        <end position="169"/>
    </location>
</feature>
<feature type="transmembrane region" description="Helical" evidence="7">
    <location>
        <begin position="326"/>
        <end position="345"/>
    </location>
</feature>
<name>A0ABD5XLU6_9EURY</name>
<keyword evidence="5" id="KW-0813">Transport</keyword>
<feature type="transmembrane region" description="Helical" evidence="7">
    <location>
        <begin position="110"/>
        <end position="132"/>
    </location>
</feature>
<feature type="transmembrane region" description="Helical" evidence="7">
    <location>
        <begin position="840"/>
        <end position="859"/>
    </location>
</feature>
<dbReference type="PRINTS" id="PR01165">
    <property type="entry name" value="CYCOXIDASEI"/>
</dbReference>
<feature type="compositionally biased region" description="Basic and acidic residues" evidence="6">
    <location>
        <begin position="1242"/>
        <end position="1263"/>
    </location>
</feature>
<feature type="compositionally biased region" description="Low complexity" evidence="6">
    <location>
        <begin position="375"/>
        <end position="390"/>
    </location>
</feature>
<feature type="compositionally biased region" description="Low complexity" evidence="6">
    <location>
        <begin position="674"/>
        <end position="745"/>
    </location>
</feature>
<sequence>MSRDAPDPGDGAAPDDDGAPVARADGAPDAVDRVTARVDRTAPDDGDEVIDALATLLGVLARLLVVVATLATRVGARLVSWLLAGFREILFGEARDDANRWLLVAGDRTHVVVGFVAVVFVGTLGLGVAGVVGVRESDFVTTMFSTIIAGLFSFVPVVIGVNQLALTWLTGTPGTHRERLEEIDEFRAAAAALDDVVADAGADPVPFTQGLVAVADDRAAAVVAATDGRDGPIRDHGVAVADLVARLTERCRPADDLFDALSPMLDERVGGRLATSRRLRERRDPSPTVARALADCEEALATLEVAGQYFSTLYIQRSLARLSRRLAYTGAVALIAASLVVMIYASGYPPVVHAFPSSCSSAPRWRPRSRRSRCCSRTSSGSRPSSSARPHPAPSARRDDRPVRTRPTTDPHDAHTRHVTTAAQHRRPLRARRPRGRPTAGDRGHGGTAAAAGAAPRGGGGVRAAPTRREALGAVASAGAVALAGCVGGDGDTSRWTPVESPTMQSLYGVAPSRDGPYAVGESGRIVARCHVGWATVSKHGPGDRGDALFDAAATDDGRALWTAGDSGAVGRYDVVSRDLRDLSAPLGKTSRGRPSASSASPARSGCSSSTARANSSGASTGAGAPSTGTTRSNPAAGRRRQRSPSAATASATSSTPRARCSRPSTGRSGGGSASTPPATRCSASPRSARSAPPSPPRRVGSSGTTGSTGRPSRSARPTSTRSTGANATGSRSASPASSTSSRRTAGGGTPPGVGRAPRRDARRGRVPAGRRGRVGHDRRAPPPGRPVTRDPLARVAGALDRLGTEPATLALALVGYTGAVGVALRYAPAYLVSLGGGPAALGAFGVLALGVPLVYPAVSADDTALSGSFPAVTPLALVAAFGLLVWLLAPGIGGPDGRVVPPWAWVLLATPLVVVWRTAGVDAGGRALRAAVGTDGALARATAAAPTVRLARAGPLALAFAVAVAADRLAVAAAVLLAGAVAAGLAVTVVSVALDGATGDRRGERRPSLATPDDTPRGTVGRLRTAPRAAKTALVADVAGALPAAAFVAFAPALVLAVRAPAERLAWLDVGPAAAVALVLAAEALAAAVAPALGEALLDVVSPRATFAAGLAAGVAAPLALVEPAPTVVAGAVAFGLYGLRRVADPARRRLVDDALGPDVAAAYRRVRVAAPAVAVPPVAVAYVLAPGFAFRLAAFVAALGVYELYRHGIRRAVGRVARGSPSEPAAPAPPAPARPRGARRLADDGEPPPHRDAVPPVRDGRGAVGRRRRDGDPDGAGDAVGVLVGPATYGELFTTHGLTMLFLFATPGFFGLANLVVPPLIGADEMAFPRANATALWLLPPSILLVRNGTLGLVLPGVEALAPVALGWTLYPPLSTQATNPAVDLTLLGLHLSGVGTTLASINVVVTVVAERAPAVTWDRLDLFTWSMLVAAGLAMFAFPILGSALVMLLLDRAVGTTYFAVDGGGPMLWQHLFWFWGHPEVYVLALPAMGVISHVLPKFAGRELFGRNAVVYSTLSVGTLSFGVWAHHMFTTGLDPRLKASFMAVTLAIGVPSAVKTFNWIATLWNGRLRLVAPMLFCLGAVATFVLGGVTGVFLASIPVDIVLHDTFYVVGHFHLMLVGLTVFGAFAAAYYWFPFLTGRMYDPFLARVHFWSSVVGVLVTFLPLLFLGLDGLPRRTATYPATFATAQRVSTVGAYLLGGGQLVWLANTVASALGGPRVGGDVWDLGDARTREWTDEALPDDGGHVGQSNGRRD</sequence>
<dbReference type="InterPro" id="IPR023615">
    <property type="entry name" value="Cyt_c_Oxase_su1_BS"/>
</dbReference>
<evidence type="ECO:0000256" key="5">
    <source>
        <dbReference type="RuleBase" id="RU000370"/>
    </source>
</evidence>
<organism evidence="9 10">
    <name type="scientific">Halobaculum litoreum</name>
    <dbReference type="NCBI Taxonomy" id="3031998"/>
    <lineage>
        <taxon>Archaea</taxon>
        <taxon>Methanobacteriati</taxon>
        <taxon>Methanobacteriota</taxon>
        <taxon>Stenosarchaea group</taxon>
        <taxon>Halobacteria</taxon>
        <taxon>Halobacteriales</taxon>
        <taxon>Haloferacaceae</taxon>
        <taxon>Halobaculum</taxon>
    </lineage>
</organism>
<feature type="transmembrane region" description="Helical" evidence="7">
    <location>
        <begin position="810"/>
        <end position="828"/>
    </location>
</feature>
<keyword evidence="3 7" id="KW-1133">Transmembrane helix</keyword>
<keyword evidence="4 7" id="KW-0472">Membrane</keyword>
<feature type="compositionally biased region" description="Low complexity" evidence="6">
    <location>
        <begin position="593"/>
        <end position="633"/>
    </location>
</feature>
<dbReference type="Pfam" id="PF00115">
    <property type="entry name" value="COX1"/>
    <property type="match status" value="1"/>
</dbReference>
<keyword evidence="10" id="KW-1185">Reference proteome</keyword>
<feature type="transmembrane region" description="Helical" evidence="7">
    <location>
        <begin position="1071"/>
        <end position="1094"/>
    </location>
</feature>
<feature type="transmembrane region" description="Helical" evidence="7">
    <location>
        <begin position="865"/>
        <end position="889"/>
    </location>
</feature>
<evidence type="ECO:0000256" key="2">
    <source>
        <dbReference type="ARBA" id="ARBA00022692"/>
    </source>
</evidence>
<feature type="compositionally biased region" description="Basic and acidic residues" evidence="6">
    <location>
        <begin position="999"/>
        <end position="1008"/>
    </location>
</feature>
<gene>
    <name evidence="9" type="ORF">ACFQRB_05495</name>
</gene>
<evidence type="ECO:0000256" key="1">
    <source>
        <dbReference type="ARBA" id="ARBA00004141"/>
    </source>
</evidence>
<reference evidence="9 10" key="1">
    <citation type="journal article" date="2019" name="Int. J. Syst. Evol. Microbiol.">
        <title>The Global Catalogue of Microorganisms (GCM) 10K type strain sequencing project: providing services to taxonomists for standard genome sequencing and annotation.</title>
        <authorList>
            <consortium name="The Broad Institute Genomics Platform"/>
            <consortium name="The Broad Institute Genome Sequencing Center for Infectious Disease"/>
            <person name="Wu L."/>
            <person name="Ma J."/>
        </authorList>
    </citation>
    <scope>NUCLEOTIDE SEQUENCE [LARGE SCALE GENOMIC DNA]</scope>
    <source>
        <strain evidence="9 10">DT92</strain>
    </source>
</reference>
<dbReference type="InterPro" id="IPR058278">
    <property type="entry name" value="DUF7972"/>
</dbReference>
<feature type="compositionally biased region" description="Low complexity" evidence="6">
    <location>
        <begin position="644"/>
        <end position="667"/>
    </location>
</feature>
<feature type="compositionally biased region" description="Basic residues" evidence="6">
    <location>
        <begin position="424"/>
        <end position="436"/>
    </location>
</feature>
<dbReference type="Proteomes" id="UP001596368">
    <property type="component" value="Unassembled WGS sequence"/>
</dbReference>